<dbReference type="InterPro" id="IPR003615">
    <property type="entry name" value="HNH_nuc"/>
</dbReference>
<gene>
    <name evidence="2" type="ORF">J2X06_003381</name>
</gene>
<name>A0ABU1WEY2_9GAMM</name>
<keyword evidence="3" id="KW-1185">Reference proteome</keyword>
<reference evidence="2 3" key="1">
    <citation type="submission" date="2023-07" db="EMBL/GenBank/DDBJ databases">
        <title>Sorghum-associated microbial communities from plants grown in Nebraska, USA.</title>
        <authorList>
            <person name="Schachtman D."/>
        </authorList>
    </citation>
    <scope>NUCLEOTIDE SEQUENCE [LARGE SCALE GENOMIC DNA]</scope>
    <source>
        <strain evidence="2 3">BE198</strain>
    </source>
</reference>
<dbReference type="GO" id="GO:0004519">
    <property type="term" value="F:endonuclease activity"/>
    <property type="evidence" value="ECO:0007669"/>
    <property type="project" value="UniProtKB-KW"/>
</dbReference>
<evidence type="ECO:0000259" key="1">
    <source>
        <dbReference type="Pfam" id="PF01844"/>
    </source>
</evidence>
<protein>
    <submittedName>
        <fullName evidence="2">5-methylcytosine-specific restriction endonuclease McrA</fullName>
    </submittedName>
</protein>
<keyword evidence="2" id="KW-0255">Endonuclease</keyword>
<dbReference type="InterPro" id="IPR002711">
    <property type="entry name" value="HNH"/>
</dbReference>
<comment type="caution">
    <text evidence="2">The sequence shown here is derived from an EMBL/GenBank/DDBJ whole genome shotgun (WGS) entry which is preliminary data.</text>
</comment>
<proteinExistence type="predicted"/>
<dbReference type="Pfam" id="PF01844">
    <property type="entry name" value="HNH"/>
    <property type="match status" value="1"/>
</dbReference>
<dbReference type="Gene3D" id="1.10.30.50">
    <property type="match status" value="1"/>
</dbReference>
<dbReference type="Proteomes" id="UP001251524">
    <property type="component" value="Unassembled WGS sequence"/>
</dbReference>
<keyword evidence="2" id="KW-0378">Hydrolase</keyword>
<organism evidence="2 3">
    <name type="scientific">Lysobacter niastensis</name>
    <dbReference type="NCBI Taxonomy" id="380629"/>
    <lineage>
        <taxon>Bacteria</taxon>
        <taxon>Pseudomonadati</taxon>
        <taxon>Pseudomonadota</taxon>
        <taxon>Gammaproteobacteria</taxon>
        <taxon>Lysobacterales</taxon>
        <taxon>Lysobacteraceae</taxon>
        <taxon>Lysobacter</taxon>
    </lineage>
</organism>
<dbReference type="CDD" id="cd00085">
    <property type="entry name" value="HNHc"/>
    <property type="match status" value="1"/>
</dbReference>
<evidence type="ECO:0000313" key="3">
    <source>
        <dbReference type="Proteomes" id="UP001251524"/>
    </source>
</evidence>
<accession>A0ABU1WEY2</accession>
<dbReference type="RefSeq" id="WP_430539616.1">
    <property type="nucleotide sequence ID" value="NZ_JAVDVY010000003.1"/>
</dbReference>
<sequence length="122" mass="13871">MSKKQLTRNRAETYRAQSGLCHYCGVPMWEEDADAFAARYGLSPRAVFLFRCTAEHLLARCDGGRHALGNIVAACWHCNTIRHRGKHPPSSERYLERVQPKARSGEWLTVRLLANSSFRPEA</sequence>
<feature type="domain" description="HNH" evidence="1">
    <location>
        <begin position="52"/>
        <end position="84"/>
    </location>
</feature>
<evidence type="ECO:0000313" key="2">
    <source>
        <dbReference type="EMBL" id="MDR7136163.1"/>
    </source>
</evidence>
<keyword evidence="2" id="KW-0540">Nuclease</keyword>
<dbReference type="EMBL" id="JAVDVY010000003">
    <property type="protein sequence ID" value="MDR7136163.1"/>
    <property type="molecule type" value="Genomic_DNA"/>
</dbReference>